<proteinExistence type="inferred from homology"/>
<dbReference type="AlphaFoldDB" id="A0A369AQF3"/>
<keyword evidence="3" id="KW-1003">Cell membrane</keyword>
<dbReference type="PANTHER" id="PTHR30506:SF3">
    <property type="entry name" value="UPF0126 INNER MEMBRANE PROTEIN YADS-RELATED"/>
    <property type="match status" value="1"/>
</dbReference>
<dbReference type="InterPro" id="IPR005115">
    <property type="entry name" value="Gly_transporter"/>
</dbReference>
<comment type="caution">
    <text evidence="9">The sequence shown here is derived from an EMBL/GenBank/DDBJ whole genome shotgun (WGS) entry which is preliminary data.</text>
</comment>
<comment type="subcellular location">
    <subcellularLocation>
        <location evidence="1">Cell membrane</location>
        <topology evidence="1">Multi-pass membrane protein</topology>
    </subcellularLocation>
</comment>
<dbReference type="Proteomes" id="UP000288197">
    <property type="component" value="Unassembled WGS sequence"/>
</dbReference>
<feature type="transmembrane region" description="Helical" evidence="7">
    <location>
        <begin position="116"/>
        <end position="133"/>
    </location>
</feature>
<organism evidence="9 12">
    <name type="scientific">Vagococcus fluvialis</name>
    <dbReference type="NCBI Taxonomy" id="2738"/>
    <lineage>
        <taxon>Bacteria</taxon>
        <taxon>Bacillati</taxon>
        <taxon>Bacillota</taxon>
        <taxon>Bacilli</taxon>
        <taxon>Lactobacillales</taxon>
        <taxon>Enterococcaceae</taxon>
        <taxon>Vagococcus</taxon>
    </lineage>
</organism>
<evidence type="ECO:0000256" key="2">
    <source>
        <dbReference type="ARBA" id="ARBA00008193"/>
    </source>
</evidence>
<feature type="transmembrane region" description="Helical" evidence="7">
    <location>
        <begin position="31"/>
        <end position="51"/>
    </location>
</feature>
<feature type="transmembrane region" description="Helical" evidence="7">
    <location>
        <begin position="145"/>
        <end position="165"/>
    </location>
</feature>
<evidence type="ECO:0000256" key="3">
    <source>
        <dbReference type="ARBA" id="ARBA00022475"/>
    </source>
</evidence>
<sequence length="215" mass="23385">MDILVITSIIGTIAFSLSGAIVAIEEEYDMLGITVLGLVTAFGGGVLRNIMLDLPMTVFWGQTNLFYVSFVTIFLVYFFPQIATKWKKLEIISDAIGLAAFSISGALYGLETFGTLGPTVVAAILTGTGGGVIRDLLAGKKPSVLCAEVYGSWSILIAVVIYYTTPVHPSFYLIIVGLTILLRLAGLTYNWNLPKNTFTLKKMDNLPINKFIEKE</sequence>
<feature type="transmembrane region" description="Helical" evidence="7">
    <location>
        <begin position="91"/>
        <end position="110"/>
    </location>
</feature>
<evidence type="ECO:0000256" key="7">
    <source>
        <dbReference type="SAM" id="Phobius"/>
    </source>
</evidence>
<dbReference type="Proteomes" id="UP000521358">
    <property type="component" value="Unassembled WGS sequence"/>
</dbReference>
<keyword evidence="6 7" id="KW-0472">Membrane</keyword>
<keyword evidence="5 7" id="KW-1133">Transmembrane helix</keyword>
<name>A0A369AQF3_9ENTE</name>
<feature type="transmembrane region" description="Helical" evidence="7">
    <location>
        <begin position="6"/>
        <end position="24"/>
    </location>
</feature>
<reference evidence="10 11" key="1">
    <citation type="submission" date="2017-05" db="EMBL/GenBank/DDBJ databases">
        <title>Vagococcus spp. assemblies.</title>
        <authorList>
            <person name="Gulvik C.A."/>
        </authorList>
    </citation>
    <scope>NUCLEOTIDE SEQUENCE [LARGE SCALE GENOMIC DNA]</scope>
    <source>
        <strain evidence="10 11">NCFB 2497</strain>
    </source>
</reference>
<comment type="similarity">
    <text evidence="2">Belongs to the UPF0126 family.</text>
</comment>
<dbReference type="GO" id="GO:0005886">
    <property type="term" value="C:plasma membrane"/>
    <property type="evidence" value="ECO:0007669"/>
    <property type="project" value="UniProtKB-SubCell"/>
</dbReference>
<dbReference type="EMBL" id="NGJX01000017">
    <property type="protein sequence ID" value="RST99045.1"/>
    <property type="molecule type" value="Genomic_DNA"/>
</dbReference>
<dbReference type="GeneID" id="63147457"/>
<keyword evidence="4 7" id="KW-0812">Transmembrane</keyword>
<feature type="domain" description="Glycine transporter" evidence="8">
    <location>
        <begin position="7"/>
        <end position="79"/>
    </location>
</feature>
<evidence type="ECO:0000313" key="11">
    <source>
        <dbReference type="Proteomes" id="UP000288197"/>
    </source>
</evidence>
<evidence type="ECO:0000256" key="1">
    <source>
        <dbReference type="ARBA" id="ARBA00004651"/>
    </source>
</evidence>
<keyword evidence="11" id="KW-1185">Reference proteome</keyword>
<dbReference type="PANTHER" id="PTHR30506">
    <property type="entry name" value="INNER MEMBRANE PROTEIN"/>
    <property type="match status" value="1"/>
</dbReference>
<evidence type="ECO:0000259" key="8">
    <source>
        <dbReference type="Pfam" id="PF03458"/>
    </source>
</evidence>
<evidence type="ECO:0000256" key="5">
    <source>
        <dbReference type="ARBA" id="ARBA00022989"/>
    </source>
</evidence>
<dbReference type="EMBL" id="JAAVMB010000013">
    <property type="protein sequence ID" value="NKC68613.1"/>
    <property type="molecule type" value="Genomic_DNA"/>
</dbReference>
<accession>A0A369AQF3</accession>
<reference evidence="9 12" key="2">
    <citation type="submission" date="2020-03" db="EMBL/GenBank/DDBJ databases">
        <title>Bacterial samples isolated from urine from healthy bovine heifers (Gyr breed).</title>
        <authorList>
            <person name="Giannattasio-Ferraz S."/>
            <person name="Maskeri L."/>
            <person name="Penido A."/>
            <person name="Barbosa-Stancioli E.F."/>
            <person name="Putonti C."/>
        </authorList>
    </citation>
    <scope>NUCLEOTIDE SEQUENCE [LARGE SCALE GENOMIC DNA]</scope>
    <source>
        <strain evidence="9 12">UFMG-H7</strain>
    </source>
</reference>
<evidence type="ECO:0000256" key="6">
    <source>
        <dbReference type="ARBA" id="ARBA00023136"/>
    </source>
</evidence>
<evidence type="ECO:0000313" key="12">
    <source>
        <dbReference type="Proteomes" id="UP000521358"/>
    </source>
</evidence>
<feature type="transmembrane region" description="Helical" evidence="7">
    <location>
        <begin position="57"/>
        <end position="79"/>
    </location>
</feature>
<evidence type="ECO:0000313" key="10">
    <source>
        <dbReference type="EMBL" id="RST99045.1"/>
    </source>
</evidence>
<protein>
    <submittedName>
        <fullName evidence="9">Trimeric intracellular cation channel family protein</fullName>
    </submittedName>
</protein>
<feature type="transmembrane region" description="Helical" evidence="7">
    <location>
        <begin position="171"/>
        <end position="193"/>
    </location>
</feature>
<dbReference type="RefSeq" id="WP_167807789.1">
    <property type="nucleotide sequence ID" value="NZ_CP081459.1"/>
</dbReference>
<evidence type="ECO:0000256" key="4">
    <source>
        <dbReference type="ARBA" id="ARBA00022692"/>
    </source>
</evidence>
<gene>
    <name evidence="10" type="ORF">CBF32_12460</name>
    <name evidence="9" type="ORF">HED35_10990</name>
</gene>
<evidence type="ECO:0000313" key="9">
    <source>
        <dbReference type="EMBL" id="NKC68613.1"/>
    </source>
</evidence>
<dbReference type="Pfam" id="PF03458">
    <property type="entry name" value="Gly_transporter"/>
    <property type="match status" value="2"/>
</dbReference>
<feature type="domain" description="Glycine transporter" evidence="8">
    <location>
        <begin position="92"/>
        <end position="164"/>
    </location>
</feature>